<feature type="region of interest" description="Disordered" evidence="1">
    <location>
        <begin position="105"/>
        <end position="153"/>
    </location>
</feature>
<sequence>MDREVFFQREGYWYYYGTYRCVGHTPRVSFEDFIERDQAVKPTTYARILNRVLLPSAVVRQLKQSARAEAKGKTLRSLQCLGLERVGFRQELYDLLISSKEALKSANPKRSKVGKKGRTPKGKKLQGGKKGKHARDAGDPADAPRPAKKEKRS</sequence>
<reference evidence="2 3" key="1">
    <citation type="submission" date="2016-10" db="EMBL/GenBank/DDBJ databases">
        <title>Genome sequence of the basidiomycete white-rot fungus Trametes pubescens.</title>
        <authorList>
            <person name="Makela M.R."/>
            <person name="Granchi Z."/>
            <person name="Peng M."/>
            <person name="De Vries R.P."/>
            <person name="Grigoriev I."/>
            <person name="Riley R."/>
            <person name="Hilden K."/>
        </authorList>
    </citation>
    <scope>NUCLEOTIDE SEQUENCE [LARGE SCALE GENOMIC DNA]</scope>
    <source>
        <strain evidence="2 3">FBCC735</strain>
    </source>
</reference>
<dbReference type="Proteomes" id="UP000184267">
    <property type="component" value="Unassembled WGS sequence"/>
</dbReference>
<dbReference type="OrthoDB" id="2879738at2759"/>
<proteinExistence type="predicted"/>
<evidence type="ECO:0000313" key="3">
    <source>
        <dbReference type="Proteomes" id="UP000184267"/>
    </source>
</evidence>
<name>A0A1M2VTW4_TRAPU</name>
<evidence type="ECO:0000256" key="1">
    <source>
        <dbReference type="SAM" id="MobiDB-lite"/>
    </source>
</evidence>
<evidence type="ECO:0000313" key="2">
    <source>
        <dbReference type="EMBL" id="OJT11051.1"/>
    </source>
</evidence>
<accession>A0A1M2VTW4</accession>
<feature type="compositionally biased region" description="Basic residues" evidence="1">
    <location>
        <begin position="107"/>
        <end position="133"/>
    </location>
</feature>
<protein>
    <submittedName>
        <fullName evidence="2">Uncharacterized protein</fullName>
    </submittedName>
</protein>
<keyword evidence="3" id="KW-1185">Reference proteome</keyword>
<gene>
    <name evidence="2" type="ORF">TRAPUB_12422</name>
</gene>
<organism evidence="2 3">
    <name type="scientific">Trametes pubescens</name>
    <name type="common">White-rot fungus</name>
    <dbReference type="NCBI Taxonomy" id="154538"/>
    <lineage>
        <taxon>Eukaryota</taxon>
        <taxon>Fungi</taxon>
        <taxon>Dikarya</taxon>
        <taxon>Basidiomycota</taxon>
        <taxon>Agaricomycotina</taxon>
        <taxon>Agaricomycetes</taxon>
        <taxon>Polyporales</taxon>
        <taxon>Polyporaceae</taxon>
        <taxon>Trametes</taxon>
    </lineage>
</organism>
<dbReference type="EMBL" id="MNAD01000692">
    <property type="protein sequence ID" value="OJT11051.1"/>
    <property type="molecule type" value="Genomic_DNA"/>
</dbReference>
<comment type="caution">
    <text evidence="2">The sequence shown here is derived from an EMBL/GenBank/DDBJ whole genome shotgun (WGS) entry which is preliminary data.</text>
</comment>
<dbReference type="AlphaFoldDB" id="A0A1M2VTW4"/>